<dbReference type="EMBL" id="ACLR01000069">
    <property type="protein sequence ID" value="EEK17396.1"/>
    <property type="molecule type" value="Genomic_DNA"/>
</dbReference>
<dbReference type="GO" id="GO:0140098">
    <property type="term" value="F:catalytic activity, acting on RNA"/>
    <property type="evidence" value="ECO:0007669"/>
    <property type="project" value="UniProtKB-ARBA"/>
</dbReference>
<evidence type="ECO:0000313" key="5">
    <source>
        <dbReference type="EMBL" id="EEK17396.1"/>
    </source>
</evidence>
<evidence type="ECO:0000259" key="4">
    <source>
        <dbReference type="Pfam" id="PF00849"/>
    </source>
</evidence>
<dbReference type="GO" id="GO:0003723">
    <property type="term" value="F:RNA binding"/>
    <property type="evidence" value="ECO:0007669"/>
    <property type="project" value="UniProtKB-KW"/>
</dbReference>
<comment type="similarity">
    <text evidence="1">Belongs to the pseudouridine synthase RluA family.</text>
</comment>
<keyword evidence="6" id="KW-1185">Reference proteome</keyword>
<keyword evidence="5" id="KW-0413">Isomerase</keyword>
<dbReference type="STRING" id="596327.PORUE0001_0021"/>
<feature type="domain" description="Pseudouridine synthase RsuA/RluA-like" evidence="4">
    <location>
        <begin position="98"/>
        <end position="254"/>
    </location>
</feature>
<dbReference type="Pfam" id="PF00849">
    <property type="entry name" value="PseudoU_synth_2"/>
    <property type="match status" value="1"/>
</dbReference>
<organism evidence="5 6">
    <name type="scientific">Porphyromonas uenonis 60-3</name>
    <dbReference type="NCBI Taxonomy" id="596327"/>
    <lineage>
        <taxon>Bacteria</taxon>
        <taxon>Pseudomonadati</taxon>
        <taxon>Bacteroidota</taxon>
        <taxon>Bacteroidia</taxon>
        <taxon>Bacteroidales</taxon>
        <taxon>Porphyromonadaceae</taxon>
        <taxon>Porphyromonas</taxon>
    </lineage>
</organism>
<dbReference type="PROSITE" id="PS50889">
    <property type="entry name" value="S4"/>
    <property type="match status" value="1"/>
</dbReference>
<evidence type="ECO:0000256" key="2">
    <source>
        <dbReference type="PROSITE-ProRule" id="PRU00182"/>
    </source>
</evidence>
<dbReference type="InterPro" id="IPR050188">
    <property type="entry name" value="RluA_PseudoU_synthase"/>
</dbReference>
<dbReference type="PANTHER" id="PTHR21600:SF87">
    <property type="entry name" value="RNA PSEUDOURIDYLATE SYNTHASE DOMAIN-CONTAINING PROTEIN 1"/>
    <property type="match status" value="1"/>
</dbReference>
<evidence type="ECO:0000313" key="6">
    <source>
        <dbReference type="Proteomes" id="UP000003303"/>
    </source>
</evidence>
<dbReference type="Proteomes" id="UP000003303">
    <property type="component" value="Unassembled WGS sequence"/>
</dbReference>
<dbReference type="PANTHER" id="PTHR21600">
    <property type="entry name" value="MITOCHONDRIAL RNA PSEUDOURIDINE SYNTHASE"/>
    <property type="match status" value="1"/>
</dbReference>
<dbReference type="eggNOG" id="COG0564">
    <property type="taxonomic scope" value="Bacteria"/>
</dbReference>
<proteinExistence type="inferred from homology"/>
<dbReference type="RefSeq" id="WP_007364827.1">
    <property type="nucleotide sequence ID" value="NZ_ACLR01000069.1"/>
</dbReference>
<accession>C2MA71</accession>
<feature type="region of interest" description="Disordered" evidence="3">
    <location>
        <begin position="191"/>
        <end position="219"/>
    </location>
</feature>
<dbReference type="GO" id="GO:0009982">
    <property type="term" value="F:pseudouridine synthase activity"/>
    <property type="evidence" value="ECO:0007669"/>
    <property type="project" value="InterPro"/>
</dbReference>
<dbReference type="Gene3D" id="3.30.2350.10">
    <property type="entry name" value="Pseudouridine synthase"/>
    <property type="match status" value="1"/>
</dbReference>
<dbReference type="InterPro" id="IPR006145">
    <property type="entry name" value="PsdUridine_synth_RsuA/RluA"/>
</dbReference>
<dbReference type="EC" id="5.4.99.-" evidence="5"/>
<reference evidence="5 6" key="1">
    <citation type="submission" date="2009-04" db="EMBL/GenBank/DDBJ databases">
        <authorList>
            <person name="Sebastian Y."/>
            <person name="Madupu R."/>
            <person name="Durkin A.S."/>
            <person name="Torralba M."/>
            <person name="Methe B."/>
            <person name="Sutton G.G."/>
            <person name="Strausberg R.L."/>
            <person name="Nelson K.E."/>
        </authorList>
    </citation>
    <scope>NUCLEOTIDE SEQUENCE [LARGE SCALE GENOMIC DNA]</scope>
    <source>
        <strain evidence="5 6">60-3</strain>
    </source>
</reference>
<comment type="caution">
    <text evidence="5">The sequence shown here is derived from an EMBL/GenBank/DDBJ whole genome shotgun (WGS) entry which is preliminary data.</text>
</comment>
<keyword evidence="2" id="KW-0694">RNA-binding</keyword>
<protein>
    <submittedName>
        <fullName evidence="5">RNA pseudouridine synthase</fullName>
        <ecNumber evidence="5">5.4.99.-</ecNumber>
    </submittedName>
</protein>
<dbReference type="AlphaFoldDB" id="C2MA71"/>
<dbReference type="SUPFAM" id="SSF55120">
    <property type="entry name" value="Pseudouridine synthase"/>
    <property type="match status" value="1"/>
</dbReference>
<evidence type="ECO:0000256" key="1">
    <source>
        <dbReference type="ARBA" id="ARBA00010876"/>
    </source>
</evidence>
<dbReference type="InterPro" id="IPR020103">
    <property type="entry name" value="PsdUridine_synth_cat_dom_sf"/>
</dbReference>
<evidence type="ECO:0000256" key="3">
    <source>
        <dbReference type="SAM" id="MobiDB-lite"/>
    </source>
</evidence>
<gene>
    <name evidence="5" type="ORF">PORUE0001_0021</name>
</gene>
<sequence>MPPRPTKNIRKAPQRERVYSFTATEPGALLELLFQLLPQLSRTTVKQFLRNRCVLLAGVTTTQFDAPVAIGDSIEIYNIGTAEELQHPLIEELYRDEQFIVLHKRPGIPTISVGGASKSSLFQVVTHHLKKVDPNEKIFLLNRLDRDTEGIIIVARDRQLQQDLLAEWHSFVLFNSFEAVVLGALDTSSGELTTRPTKDKKRGSDKRRTSTSSGRDKKPASFRASYEVLSTGPYITRLSLSLLTRNNSIRSTLASIGHPLLGDHRANDSIAPDLSKYLALRATELAIFHPIKRQKMLFTIDKPLVNLDRIAQTRLTAAQKEALVIEETVSHQDKKQLNKHL</sequence>
<dbReference type="GO" id="GO:0000455">
    <property type="term" value="P:enzyme-directed rRNA pseudouridine synthesis"/>
    <property type="evidence" value="ECO:0007669"/>
    <property type="project" value="TreeGrafter"/>
</dbReference>
<dbReference type="OrthoDB" id="9796412at2"/>
<name>C2MA71_9PORP</name>